<dbReference type="VEuPathDB" id="FungiDB:M747DRAFT_35444"/>
<proteinExistence type="predicted"/>
<dbReference type="Proteomes" id="UP000253845">
    <property type="component" value="Unassembled WGS sequence"/>
</dbReference>
<evidence type="ECO:0000313" key="1">
    <source>
        <dbReference type="EMBL" id="RDH20397.1"/>
    </source>
</evidence>
<accession>A0A370BY37</accession>
<sequence>MLAYHFHIYSRLQVTDSAIWSRTMVLLIQGLELYSHLFIATCSDLYHRKCEV</sequence>
<name>A0A370BY37_ASPNG</name>
<reference evidence="1 2" key="1">
    <citation type="submission" date="2018-07" db="EMBL/GenBank/DDBJ databases">
        <title>Section-level genome sequencing of Aspergillus section Nigri to investigate inter- and intra-species variation.</title>
        <authorList>
            <consortium name="DOE Joint Genome Institute"/>
            <person name="Vesth T.C."/>
            <person name="Nybo J.L."/>
            <person name="Theobald S."/>
            <person name="Frisvad J.C."/>
            <person name="Larsen T.O."/>
            <person name="Nielsen K.F."/>
            <person name="Hoof J.B."/>
            <person name="Brandl J."/>
            <person name="Salamov A."/>
            <person name="Riley R."/>
            <person name="Gladden J.M."/>
            <person name="Phatale P."/>
            <person name="Nielsen M.T."/>
            <person name="Lyhne E.K."/>
            <person name="Kogle M.E."/>
            <person name="Strasser K."/>
            <person name="McDonnell E."/>
            <person name="Barry K."/>
            <person name="Clum A."/>
            <person name="Chen C."/>
            <person name="Nolan M."/>
            <person name="Sandor L."/>
            <person name="Kuo A."/>
            <person name="Lipzen A."/>
            <person name="Hainaut M."/>
            <person name="Drula E."/>
            <person name="Tsang A."/>
            <person name="Magnuson J.K."/>
            <person name="Henrissat B."/>
            <person name="Wiebenga A."/>
            <person name="Simmons B.A."/>
            <person name="Makela M.R."/>
            <person name="De vries R.P."/>
            <person name="Grigoriev I.V."/>
            <person name="Mortensen U.H."/>
            <person name="Baker S.E."/>
            <person name="Andersen M.R."/>
        </authorList>
    </citation>
    <scope>NUCLEOTIDE SEQUENCE [LARGE SCALE GENOMIC DNA]</scope>
    <source>
        <strain evidence="1 2">ATCC 13496</strain>
    </source>
</reference>
<organism evidence="1 2">
    <name type="scientific">Aspergillus niger ATCC 13496</name>
    <dbReference type="NCBI Taxonomy" id="1353008"/>
    <lineage>
        <taxon>Eukaryota</taxon>
        <taxon>Fungi</taxon>
        <taxon>Dikarya</taxon>
        <taxon>Ascomycota</taxon>
        <taxon>Pezizomycotina</taxon>
        <taxon>Eurotiomycetes</taxon>
        <taxon>Eurotiomycetidae</taxon>
        <taxon>Eurotiales</taxon>
        <taxon>Aspergillaceae</taxon>
        <taxon>Aspergillus</taxon>
        <taxon>Aspergillus subgen. Circumdati</taxon>
    </lineage>
</organism>
<protein>
    <submittedName>
        <fullName evidence="1">Uncharacterized protein</fullName>
    </submittedName>
</protein>
<dbReference type="AlphaFoldDB" id="A0A370BY37"/>
<dbReference type="EMBL" id="KZ851914">
    <property type="protein sequence ID" value="RDH20397.1"/>
    <property type="molecule type" value="Genomic_DNA"/>
</dbReference>
<evidence type="ECO:0000313" key="2">
    <source>
        <dbReference type="Proteomes" id="UP000253845"/>
    </source>
</evidence>
<gene>
    <name evidence="1" type="ORF">M747DRAFT_35444</name>
</gene>